<feature type="coiled-coil region" evidence="1">
    <location>
        <begin position="384"/>
        <end position="418"/>
    </location>
</feature>
<evidence type="ECO:0000313" key="3">
    <source>
        <dbReference type="Proteomes" id="UP000275078"/>
    </source>
</evidence>
<organism evidence="2 3">
    <name type="scientific">Ascobolus immersus RN42</name>
    <dbReference type="NCBI Taxonomy" id="1160509"/>
    <lineage>
        <taxon>Eukaryota</taxon>
        <taxon>Fungi</taxon>
        <taxon>Dikarya</taxon>
        <taxon>Ascomycota</taxon>
        <taxon>Pezizomycotina</taxon>
        <taxon>Pezizomycetes</taxon>
        <taxon>Pezizales</taxon>
        <taxon>Ascobolaceae</taxon>
        <taxon>Ascobolus</taxon>
    </lineage>
</organism>
<name>A0A3N4I740_ASCIM</name>
<protein>
    <submittedName>
        <fullName evidence="2">Uncharacterized protein</fullName>
    </submittedName>
</protein>
<evidence type="ECO:0000313" key="2">
    <source>
        <dbReference type="EMBL" id="RPA81287.1"/>
    </source>
</evidence>
<keyword evidence="3" id="KW-1185">Reference proteome</keyword>
<keyword evidence="1" id="KW-0175">Coiled coil</keyword>
<feature type="coiled-coil region" evidence="1">
    <location>
        <begin position="264"/>
        <end position="291"/>
    </location>
</feature>
<accession>A0A3N4I740</accession>
<gene>
    <name evidence="2" type="ORF">BJ508DRAFT_376604</name>
</gene>
<reference evidence="2 3" key="1">
    <citation type="journal article" date="2018" name="Nat. Ecol. Evol.">
        <title>Pezizomycetes genomes reveal the molecular basis of ectomycorrhizal truffle lifestyle.</title>
        <authorList>
            <person name="Murat C."/>
            <person name="Payen T."/>
            <person name="Noel B."/>
            <person name="Kuo A."/>
            <person name="Morin E."/>
            <person name="Chen J."/>
            <person name="Kohler A."/>
            <person name="Krizsan K."/>
            <person name="Balestrini R."/>
            <person name="Da Silva C."/>
            <person name="Montanini B."/>
            <person name="Hainaut M."/>
            <person name="Levati E."/>
            <person name="Barry K.W."/>
            <person name="Belfiori B."/>
            <person name="Cichocki N."/>
            <person name="Clum A."/>
            <person name="Dockter R.B."/>
            <person name="Fauchery L."/>
            <person name="Guy J."/>
            <person name="Iotti M."/>
            <person name="Le Tacon F."/>
            <person name="Lindquist E.A."/>
            <person name="Lipzen A."/>
            <person name="Malagnac F."/>
            <person name="Mello A."/>
            <person name="Molinier V."/>
            <person name="Miyauchi S."/>
            <person name="Poulain J."/>
            <person name="Riccioni C."/>
            <person name="Rubini A."/>
            <person name="Sitrit Y."/>
            <person name="Splivallo R."/>
            <person name="Traeger S."/>
            <person name="Wang M."/>
            <person name="Zifcakova L."/>
            <person name="Wipf D."/>
            <person name="Zambonelli A."/>
            <person name="Paolocci F."/>
            <person name="Nowrousian M."/>
            <person name="Ottonello S."/>
            <person name="Baldrian P."/>
            <person name="Spatafora J.W."/>
            <person name="Henrissat B."/>
            <person name="Nagy L.G."/>
            <person name="Aury J.M."/>
            <person name="Wincker P."/>
            <person name="Grigoriev I.V."/>
            <person name="Bonfante P."/>
            <person name="Martin F.M."/>
        </authorList>
    </citation>
    <scope>NUCLEOTIDE SEQUENCE [LARGE SCALE GENOMIC DNA]</scope>
    <source>
        <strain evidence="2 3">RN42</strain>
    </source>
</reference>
<dbReference type="AlphaFoldDB" id="A0A3N4I740"/>
<sequence length="431" mass="49218">MASAVFYSVTIEAWHLDTDHNYFASTVEHYANLEQANASARQCALFGGYKSNFVPSAGAIMDREYFTSKLYSDEEYTFVHNAKVTKARVLTSGIPLEAGSRNPFRPRRVIGIVRKVELLDLSKPMTPNIARNWDRFMPDSIPKASILKTQGMGTAFPTEFTTISSAELRPPKRRIVDTCFPNAVSGPPTFLHMASSHSATVERSCSVHTSSSTLSWNASDTAYDPVSLDQSDDFSPQKIKSAFQTVIQNASSAVYLLTCQQTAIEKLCAKEQDLKQKETSLEERKKLVKQREQKYLAHIQARKEQSDKDMLARKEKFDKESQSLTTGWQDLENEKESCRLLKEKLSGLAKEKEDFEMVKREYRKRHESLAEAVAERESRLVWEKAEFESAKDEFEKEKLQMQRQREEMLEKVQSEMQQQMKATMMKFMGGS</sequence>
<dbReference type="Proteomes" id="UP000275078">
    <property type="component" value="Unassembled WGS sequence"/>
</dbReference>
<proteinExistence type="predicted"/>
<dbReference type="EMBL" id="ML119681">
    <property type="protein sequence ID" value="RPA81287.1"/>
    <property type="molecule type" value="Genomic_DNA"/>
</dbReference>
<evidence type="ECO:0000256" key="1">
    <source>
        <dbReference type="SAM" id="Coils"/>
    </source>
</evidence>